<organism evidence="2 3">
    <name type="scientific">Nothophoma quercina</name>
    <dbReference type="NCBI Taxonomy" id="749835"/>
    <lineage>
        <taxon>Eukaryota</taxon>
        <taxon>Fungi</taxon>
        <taxon>Dikarya</taxon>
        <taxon>Ascomycota</taxon>
        <taxon>Pezizomycotina</taxon>
        <taxon>Dothideomycetes</taxon>
        <taxon>Pleosporomycetidae</taxon>
        <taxon>Pleosporales</taxon>
        <taxon>Pleosporineae</taxon>
        <taxon>Didymellaceae</taxon>
        <taxon>Nothophoma</taxon>
    </lineage>
</organism>
<protein>
    <submittedName>
        <fullName evidence="2">Uncharacterized protein</fullName>
    </submittedName>
</protein>
<sequence>MPAFAGESCTMTILHEYATKVWAYISPRKTQQAREPKPFHFKVPAIPTKPNLKKQQPPKAHTQQLLSPPDRDMSPESRFNTWHTRTPSPSSDVDITLVPMSPPESVIRSPEEYDRFEGDTLFNTSPISPSFDKGVADHEVDANDDTMVVDDAALLETHKGISFDERLLKQQKQRQELQAWGWPEDAVFLFQKINMRGYEPIMPIEWLDDLPSLPADLFTERMDKPFIKPALGTHYHAQLALSSLLDLGAYVRDSIITRAPKRQPQYHVKRALAKYTQWAMKDGGVDLTWSTLPLFEVVTVSKDVPSTVLESRTLAKLGRLHDDWQSALAGRSAAQSFTSSTSTVLEVPTLYAVSASHTIMAFVSYLPPTKENRAPGLRLIAMFDFGKEGFDVWNALAAAIFVVHCRNRMMQLKEYLPEPEIQVTRDPDL</sequence>
<feature type="compositionally biased region" description="Polar residues" evidence="1">
    <location>
        <begin position="77"/>
        <end position="93"/>
    </location>
</feature>
<evidence type="ECO:0000313" key="3">
    <source>
        <dbReference type="Proteomes" id="UP001521222"/>
    </source>
</evidence>
<proteinExistence type="predicted"/>
<keyword evidence="3" id="KW-1185">Reference proteome</keyword>
<evidence type="ECO:0000313" key="2">
    <source>
        <dbReference type="EMBL" id="KAL1605705.1"/>
    </source>
</evidence>
<comment type="caution">
    <text evidence="2">The sequence shown here is derived from an EMBL/GenBank/DDBJ whole genome shotgun (WGS) entry which is preliminary data.</text>
</comment>
<accession>A0ABR3RMN9</accession>
<feature type="region of interest" description="Disordered" evidence="1">
    <location>
        <begin position="41"/>
        <end position="107"/>
    </location>
</feature>
<reference evidence="2 3" key="1">
    <citation type="submission" date="2024-02" db="EMBL/GenBank/DDBJ databases">
        <title>De novo assembly and annotation of 12 fungi associated with fruit tree decline syndrome in Ontario, Canada.</title>
        <authorList>
            <person name="Sulman M."/>
            <person name="Ellouze W."/>
            <person name="Ilyukhin E."/>
        </authorList>
    </citation>
    <scope>NUCLEOTIDE SEQUENCE [LARGE SCALE GENOMIC DNA]</scope>
    <source>
        <strain evidence="2 3">M97-236</strain>
    </source>
</reference>
<dbReference type="EMBL" id="JAKIXB020000009">
    <property type="protein sequence ID" value="KAL1605705.1"/>
    <property type="molecule type" value="Genomic_DNA"/>
</dbReference>
<gene>
    <name evidence="2" type="ORF">SLS59_003508</name>
</gene>
<evidence type="ECO:0000256" key="1">
    <source>
        <dbReference type="SAM" id="MobiDB-lite"/>
    </source>
</evidence>
<dbReference type="Proteomes" id="UP001521222">
    <property type="component" value="Unassembled WGS sequence"/>
</dbReference>
<name>A0ABR3RMN9_9PLEO</name>